<proteinExistence type="predicted"/>
<dbReference type="EMBL" id="PGWZ01000111">
    <property type="protein sequence ID" value="PPJ79050.1"/>
    <property type="molecule type" value="Genomic_DNA"/>
</dbReference>
<feature type="non-terminal residue" evidence="1">
    <location>
        <position position="154"/>
    </location>
</feature>
<sequence length="154" mass="17351">DGAPVTALLDELNPDVVETSSPFRPAWIVANWRAPAAKVFFAHNDHMTAYAQRWVGRLASRQKVESWFGGYTRYLAHFLDRFDAFVTNGRTLDRWYSGRGLQVDAPIPLGVEGGVFAPHLRDEKLRAALLGECHIPPCAHLLIGVGRHHPEKRW</sequence>
<organism evidence="1 2">
    <name type="scientific">Staphylococcus aureus</name>
    <dbReference type="NCBI Taxonomy" id="1280"/>
    <lineage>
        <taxon>Bacteria</taxon>
        <taxon>Bacillati</taxon>
        <taxon>Bacillota</taxon>
        <taxon>Bacilli</taxon>
        <taxon>Bacillales</taxon>
        <taxon>Staphylococcaceae</taxon>
        <taxon>Staphylococcus</taxon>
    </lineage>
</organism>
<evidence type="ECO:0000313" key="2">
    <source>
        <dbReference type="Proteomes" id="UP000238775"/>
    </source>
</evidence>
<dbReference type="GO" id="GO:0016740">
    <property type="term" value="F:transferase activity"/>
    <property type="evidence" value="ECO:0007669"/>
    <property type="project" value="UniProtKB-KW"/>
</dbReference>
<dbReference type="Proteomes" id="UP000238775">
    <property type="component" value="Unassembled WGS sequence"/>
</dbReference>
<dbReference type="SUPFAM" id="SSF53756">
    <property type="entry name" value="UDP-Glycosyltransferase/glycogen phosphorylase"/>
    <property type="match status" value="1"/>
</dbReference>
<accession>A0A7Z1SBG3</accession>
<gene>
    <name evidence="1" type="ORF">CV021_00600</name>
</gene>
<dbReference type="AlphaFoldDB" id="A0A7Z1SBG3"/>
<protein>
    <submittedName>
        <fullName evidence="1">Glycosyl transferase family 1</fullName>
    </submittedName>
</protein>
<evidence type="ECO:0000313" key="1">
    <source>
        <dbReference type="EMBL" id="PPJ79050.1"/>
    </source>
</evidence>
<reference evidence="1 2" key="1">
    <citation type="submission" date="2017-11" db="EMBL/GenBank/DDBJ databases">
        <authorList>
            <person name="Founou R.C."/>
            <person name="Founou L."/>
            <person name="Allam M."/>
            <person name="Ismail A."/>
            <person name="Essack S.Y."/>
        </authorList>
    </citation>
    <scope>NUCLEOTIDE SEQUENCE [LARGE SCALE GENOMIC DNA]</scope>
    <source>
        <strain evidence="1 2">G703N2B1</strain>
    </source>
</reference>
<feature type="non-terminal residue" evidence="1">
    <location>
        <position position="1"/>
    </location>
</feature>
<name>A0A7Z1SBG3_STAAU</name>
<keyword evidence="1" id="KW-0808">Transferase</keyword>
<comment type="caution">
    <text evidence="1">The sequence shown here is derived from an EMBL/GenBank/DDBJ whole genome shotgun (WGS) entry which is preliminary data.</text>
</comment>